<evidence type="ECO:0000313" key="5">
    <source>
        <dbReference type="EMBL" id="KAK7385764.1"/>
    </source>
</evidence>
<name>A0AAN9S0M4_PSOTE</name>
<protein>
    <recommendedName>
        <fullName evidence="4">Clp R domain-containing protein</fullName>
    </recommendedName>
</protein>
<gene>
    <name evidence="5" type="ORF">VNO78_31617</name>
</gene>
<dbReference type="Proteomes" id="UP001386955">
    <property type="component" value="Unassembled WGS sequence"/>
</dbReference>
<feature type="domain" description="Clp R" evidence="4">
    <location>
        <begin position="8"/>
        <end position="118"/>
    </location>
</feature>
<dbReference type="Pfam" id="PF07724">
    <property type="entry name" value="AAA_2"/>
    <property type="match status" value="1"/>
</dbReference>
<dbReference type="Pfam" id="PF02861">
    <property type="entry name" value="Clp_N"/>
    <property type="match status" value="1"/>
</dbReference>
<evidence type="ECO:0000256" key="2">
    <source>
        <dbReference type="PROSITE-ProRule" id="PRU01251"/>
    </source>
</evidence>
<evidence type="ECO:0000256" key="3">
    <source>
        <dbReference type="SAM" id="MobiDB-lite"/>
    </source>
</evidence>
<dbReference type="PANTHER" id="PTHR43572">
    <property type="entry name" value="CHAPERONE PROTEIN CLPD, CHLOROPLASTIC"/>
    <property type="match status" value="1"/>
</dbReference>
<dbReference type="Pfam" id="PF26587">
    <property type="entry name" value="AAA_lid_SMAX1"/>
    <property type="match status" value="1"/>
</dbReference>
<dbReference type="GO" id="GO:0016887">
    <property type="term" value="F:ATP hydrolysis activity"/>
    <property type="evidence" value="ECO:0007669"/>
    <property type="project" value="InterPro"/>
</dbReference>
<dbReference type="Gene3D" id="3.40.50.300">
    <property type="entry name" value="P-loop containing nucleotide triphosphate hydrolases"/>
    <property type="match status" value="1"/>
</dbReference>
<dbReference type="PANTHER" id="PTHR43572:SF49">
    <property type="entry name" value="PROTEIN SMAX1-LIKE 8"/>
    <property type="match status" value="1"/>
</dbReference>
<dbReference type="PROSITE" id="PS51903">
    <property type="entry name" value="CLP_R"/>
    <property type="match status" value="1"/>
</dbReference>
<keyword evidence="6" id="KW-1185">Reference proteome</keyword>
<feature type="compositionally biased region" description="Basic and acidic residues" evidence="3">
    <location>
        <begin position="106"/>
        <end position="116"/>
    </location>
</feature>
<comment type="caution">
    <text evidence="5">The sequence shown here is derived from an EMBL/GenBank/DDBJ whole genome shotgun (WGS) entry which is preliminary data.</text>
</comment>
<dbReference type="InterPro" id="IPR027417">
    <property type="entry name" value="P-loop_NTPase"/>
</dbReference>
<dbReference type="SUPFAM" id="SSF52540">
    <property type="entry name" value="P-loop containing nucleoside triphosphate hydrolases"/>
    <property type="match status" value="1"/>
</dbReference>
<evidence type="ECO:0000256" key="1">
    <source>
        <dbReference type="ARBA" id="ARBA00022737"/>
    </source>
</evidence>
<dbReference type="EMBL" id="JAYMYS010000008">
    <property type="protein sequence ID" value="KAK7385764.1"/>
    <property type="molecule type" value="Genomic_DNA"/>
</dbReference>
<dbReference type="Gene3D" id="1.10.1780.10">
    <property type="entry name" value="Clp, N-terminal domain"/>
    <property type="match status" value="1"/>
</dbReference>
<dbReference type="InterPro" id="IPR058954">
    <property type="entry name" value="AAA_lid_SMAX1"/>
</dbReference>
<dbReference type="InterPro" id="IPR051650">
    <property type="entry name" value="SL_signaling_regulator"/>
</dbReference>
<organism evidence="5 6">
    <name type="scientific">Psophocarpus tetragonolobus</name>
    <name type="common">Winged bean</name>
    <name type="synonym">Dolichos tetragonolobus</name>
    <dbReference type="NCBI Taxonomy" id="3891"/>
    <lineage>
        <taxon>Eukaryota</taxon>
        <taxon>Viridiplantae</taxon>
        <taxon>Streptophyta</taxon>
        <taxon>Embryophyta</taxon>
        <taxon>Tracheophyta</taxon>
        <taxon>Spermatophyta</taxon>
        <taxon>Magnoliopsida</taxon>
        <taxon>eudicotyledons</taxon>
        <taxon>Gunneridae</taxon>
        <taxon>Pentapetalae</taxon>
        <taxon>rosids</taxon>
        <taxon>fabids</taxon>
        <taxon>Fabales</taxon>
        <taxon>Fabaceae</taxon>
        <taxon>Papilionoideae</taxon>
        <taxon>50 kb inversion clade</taxon>
        <taxon>NPAAA clade</taxon>
        <taxon>indigoferoid/millettioid clade</taxon>
        <taxon>Phaseoleae</taxon>
        <taxon>Psophocarpus</taxon>
    </lineage>
</organism>
<dbReference type="GO" id="GO:0005524">
    <property type="term" value="F:ATP binding"/>
    <property type="evidence" value="ECO:0007669"/>
    <property type="project" value="InterPro"/>
</dbReference>
<evidence type="ECO:0000313" key="6">
    <source>
        <dbReference type="Proteomes" id="UP001386955"/>
    </source>
</evidence>
<dbReference type="InterPro" id="IPR003959">
    <property type="entry name" value="ATPase_AAA_core"/>
</dbReference>
<keyword evidence="1 2" id="KW-0677">Repeat</keyword>
<dbReference type="InterPro" id="IPR036628">
    <property type="entry name" value="Clp_N_dom_sf"/>
</dbReference>
<dbReference type="AlphaFoldDB" id="A0AAN9S0M4"/>
<dbReference type="InterPro" id="IPR004176">
    <property type="entry name" value="Clp_R_N"/>
</dbReference>
<feature type="compositionally biased region" description="Low complexity" evidence="3">
    <location>
        <begin position="124"/>
        <end position="133"/>
    </location>
</feature>
<sequence>MPTPVAAARECLTAEAAKALDAAVSVAQRRSHAQTTSLHAVSALLSQPSSALRDACARVRSAVHSTRLQFRALELSLSVSLDRAPSTSTGGDGPPVSNSLMAAIKRSQEAQRRQQENFHLQQHSPSSVASRASCSNNLPLAGASPLVNGKKEWGESEAVRYVVRGIGKLLEVSYGRLWLIGAAASYERYEPGLLISSTADLRLPKFLPWLQISELGSAKGLNLKLEDDGVVLNSSESAMHKNLDKKYQYLPKNVLGANNFPPFMGFQCSDDKRKDTNNPSNKFTCTPSEYSNINSEVFVGKQMVSTSQSSSSFPMDFNAKQEKYTSKLSEKFQRVEGLELGDLGSCYTCTSVVCDGAQMSPTSVKSVTIDLGLGMWSSPTSNKPEKPSNQCTMEPPKECSTKFLYGSQESFIFVDLSSEEMEGCNAKFRGKTTLDYILGEFCKKPFSVVFLENVDKADALVQTSLSQAIKTGKLTDSHGREVGVKNAIFVTSFSGHQAKEPSYHSEERIVKLKGRPIKITVEHVSGEIKSQSVSVADRSMENIPILDLVNKRKFISHNELHDQHSFSGMAKRAHTTSTWHLDLNRPAEENELQVDATVAFKPFNFDALADRVLKVITSNFQKTIGSECALQIESEFMDQLLAAAYASDGDKDIENWVEEVLSGGFIEVQKRYNLTAASVVTLATCSHQTSSVYLPPSITVD</sequence>
<reference evidence="5 6" key="1">
    <citation type="submission" date="2024-01" db="EMBL/GenBank/DDBJ databases">
        <title>The genomes of 5 underutilized Papilionoideae crops provide insights into root nodulation and disease resistanc.</title>
        <authorList>
            <person name="Jiang F."/>
        </authorList>
    </citation>
    <scope>NUCLEOTIDE SEQUENCE [LARGE SCALE GENOMIC DNA]</scope>
    <source>
        <strain evidence="5">DUOXIRENSHENG_FW03</strain>
        <tissue evidence="5">Leaves</tissue>
    </source>
</reference>
<accession>A0AAN9S0M4</accession>
<feature type="region of interest" description="Disordered" evidence="3">
    <location>
        <begin position="106"/>
        <end position="133"/>
    </location>
</feature>
<proteinExistence type="predicted"/>
<dbReference type="SUPFAM" id="SSF81923">
    <property type="entry name" value="Double Clp-N motif"/>
    <property type="match status" value="1"/>
</dbReference>
<evidence type="ECO:0000259" key="4">
    <source>
        <dbReference type="PROSITE" id="PS51903"/>
    </source>
</evidence>